<dbReference type="GO" id="GO:0004089">
    <property type="term" value="F:carbonate dehydratase activity"/>
    <property type="evidence" value="ECO:0007669"/>
    <property type="project" value="UniProtKB-EC"/>
</dbReference>
<accession>A0A6E8VSL4</accession>
<keyword evidence="4" id="KW-0862">Zinc</keyword>
<dbReference type="AlphaFoldDB" id="A0A6E8VSL4"/>
<feature type="domain" description="Alpha-carbonic anhydrase" evidence="7">
    <location>
        <begin position="56"/>
        <end position="311"/>
    </location>
</feature>
<dbReference type="Pfam" id="PF00194">
    <property type="entry name" value="Carb_anhydrase"/>
    <property type="match status" value="1"/>
</dbReference>
<feature type="region of interest" description="Disordered" evidence="6">
    <location>
        <begin position="1"/>
        <end position="34"/>
    </location>
</feature>
<name>A0A6E8VSL4_ANOCL</name>
<evidence type="ECO:0000259" key="7">
    <source>
        <dbReference type="PROSITE" id="PS51144"/>
    </source>
</evidence>
<dbReference type="SMART" id="SM01057">
    <property type="entry name" value="Carb_anhydrase"/>
    <property type="match status" value="1"/>
</dbReference>
<protein>
    <recommendedName>
        <fullName evidence="2">carbonic anhydrase</fullName>
        <ecNumber evidence="2">4.2.1.1</ecNumber>
    </recommendedName>
</protein>
<organism evidence="8 9">
    <name type="scientific">Anopheles coluzzii</name>
    <name type="common">African malaria mosquito</name>
    <dbReference type="NCBI Taxonomy" id="1518534"/>
    <lineage>
        <taxon>Eukaryota</taxon>
        <taxon>Metazoa</taxon>
        <taxon>Ecdysozoa</taxon>
        <taxon>Arthropoda</taxon>
        <taxon>Hexapoda</taxon>
        <taxon>Insecta</taxon>
        <taxon>Pterygota</taxon>
        <taxon>Neoptera</taxon>
        <taxon>Endopterygota</taxon>
        <taxon>Diptera</taxon>
        <taxon>Nematocera</taxon>
        <taxon>Culicoidea</taxon>
        <taxon>Culicidae</taxon>
        <taxon>Anophelinae</taxon>
        <taxon>Anopheles</taxon>
    </lineage>
</organism>
<evidence type="ECO:0000256" key="2">
    <source>
        <dbReference type="ARBA" id="ARBA00012925"/>
    </source>
</evidence>
<dbReference type="CDD" id="cd00326">
    <property type="entry name" value="alpha_CA"/>
    <property type="match status" value="1"/>
</dbReference>
<dbReference type="RefSeq" id="XP_040221064.2">
    <property type="nucleotide sequence ID" value="XM_040365130.2"/>
</dbReference>
<feature type="compositionally biased region" description="Acidic residues" evidence="6">
    <location>
        <begin position="320"/>
        <end position="329"/>
    </location>
</feature>
<dbReference type="Proteomes" id="UP001105220">
    <property type="component" value="Unplaced"/>
</dbReference>
<dbReference type="InterPro" id="IPR023561">
    <property type="entry name" value="Carbonic_anhydrase_a-class"/>
</dbReference>
<dbReference type="PANTHER" id="PTHR18952">
    <property type="entry name" value="CARBONIC ANHYDRASE"/>
    <property type="match status" value="1"/>
</dbReference>
<reference evidence="8" key="2">
    <citation type="submission" date="2020-05" db="UniProtKB">
        <authorList>
            <consortium name="EnsemblMetazoa"/>
        </authorList>
    </citation>
    <scope>IDENTIFICATION</scope>
    <source>
        <strain evidence="8">Ngousso</strain>
    </source>
</reference>
<keyword evidence="3" id="KW-0479">Metal-binding</keyword>
<dbReference type="CTD" id="39390"/>
<comment type="similarity">
    <text evidence="1">Belongs to the alpha-carbonic anhydrase family.</text>
</comment>
<evidence type="ECO:0000256" key="4">
    <source>
        <dbReference type="ARBA" id="ARBA00022833"/>
    </source>
</evidence>
<dbReference type="Gene3D" id="3.10.200.10">
    <property type="entry name" value="Alpha carbonic anhydrase"/>
    <property type="match status" value="1"/>
</dbReference>
<evidence type="ECO:0000256" key="6">
    <source>
        <dbReference type="SAM" id="MobiDB-lite"/>
    </source>
</evidence>
<dbReference type="PROSITE" id="PS51144">
    <property type="entry name" value="ALPHA_CA_2"/>
    <property type="match status" value="1"/>
</dbReference>
<dbReference type="GO" id="GO:0008270">
    <property type="term" value="F:zinc ion binding"/>
    <property type="evidence" value="ECO:0007669"/>
    <property type="project" value="InterPro"/>
</dbReference>
<dbReference type="EC" id="4.2.1.1" evidence="2"/>
<evidence type="ECO:0000313" key="9">
    <source>
        <dbReference type="Proteomes" id="UP001105220"/>
    </source>
</evidence>
<keyword evidence="5" id="KW-0325">Glycoprotein</keyword>
<feature type="compositionally biased region" description="Low complexity" evidence="6">
    <location>
        <begin position="1"/>
        <end position="21"/>
    </location>
</feature>
<proteinExistence type="inferred from homology"/>
<dbReference type="VEuPathDB" id="VectorBase:ACON007550"/>
<dbReference type="VEuPathDB" id="VectorBase:ACON2_034215"/>
<evidence type="ECO:0000256" key="3">
    <source>
        <dbReference type="ARBA" id="ARBA00022723"/>
    </source>
</evidence>
<dbReference type="VEuPathDB" id="VectorBase:ACMO_009282"/>
<dbReference type="KEGG" id="acoz:120948603"/>
<dbReference type="FunFam" id="3.10.200.10:FF:000003">
    <property type="entry name" value="Carbonic anhydrase 12"/>
    <property type="match status" value="1"/>
</dbReference>
<dbReference type="EnsemblMetazoa" id="ACON007550-RB">
    <property type="protein sequence ID" value="ACON007550-PB"/>
    <property type="gene ID" value="ACON007550"/>
</dbReference>
<dbReference type="InterPro" id="IPR036398">
    <property type="entry name" value="CA_dom_sf"/>
</dbReference>
<feature type="region of interest" description="Disordered" evidence="6">
    <location>
        <begin position="319"/>
        <end position="365"/>
    </location>
</feature>
<dbReference type="InterPro" id="IPR001148">
    <property type="entry name" value="CA_dom"/>
</dbReference>
<evidence type="ECO:0000256" key="1">
    <source>
        <dbReference type="ARBA" id="ARBA00010718"/>
    </source>
</evidence>
<feature type="compositionally biased region" description="Basic residues" evidence="6">
    <location>
        <begin position="22"/>
        <end position="31"/>
    </location>
</feature>
<reference key="1">
    <citation type="journal article" date="2019" name="Genes (Basel)">
        <title>A High-Quality De novo Genome Assembly from a Single Mosquito Using PacBio Sequencing.</title>
        <authorList>
            <person name="Kingan S.B."/>
            <person name="Heaton H."/>
            <person name="Cudini J."/>
            <person name="Lambert C.C."/>
            <person name="Baybayan P."/>
            <person name="Galvin B.D."/>
            <person name="Durbin R."/>
            <person name="Korlach J."/>
            <person name="Lawniczak M.K.N."/>
        </authorList>
    </citation>
    <scope>NUCLEOTIDE SEQUENCE [LARGE SCALE GENOMIC DNA]</scope>
    <source>
        <strain>Mali-NIH</strain>
    </source>
</reference>
<dbReference type="GO" id="GO:0005737">
    <property type="term" value="C:cytoplasm"/>
    <property type="evidence" value="ECO:0007669"/>
    <property type="project" value="TreeGrafter"/>
</dbReference>
<keyword evidence="9" id="KW-1185">Reference proteome</keyword>
<sequence>MMAATTTTATTTTTTMAARVGHCSRSHRRRGSSGAGGGVMLIASILVLSVHYGHAQDFGYDGDKGPSHWGEQYNSCTGKHQSPININSLDVKKVNLPPLVFQGFDVSPRETNLTNNGHTVVVTMESEVTPTVSGGPLTGVYEYSQLHFHWGDNDTFGSEDMIDNHRFPMELHVVFFKQEYKNARTALNHPDGLTVLAFFFEIAPDDNPMYQEFIELLGNVTGSHLSARFDTPPSLKDLIADDLLHYYTYDGSLTTPPCSEVVTWIDFKEPILLSHAQVQAFRALENEEGHPLTHNFRPVQPLGDRVVLYNTDEIIKQVDLDGEQPEEPSEAGVDTNQLDTGRSDEAPKAPSDPNGRKHPRNAGTPSIATRWSSVLVVALPLLWTAFLRSERY</sequence>
<dbReference type="PANTHER" id="PTHR18952:SF124">
    <property type="entry name" value="CARBONIC ANHYDRASE 7"/>
    <property type="match status" value="1"/>
</dbReference>
<dbReference type="EnsemblMetazoa" id="ACON007550-RA">
    <property type="protein sequence ID" value="ACON007550-PA"/>
    <property type="gene ID" value="ACON007550"/>
</dbReference>
<evidence type="ECO:0000313" key="8">
    <source>
        <dbReference type="EnsemblMetazoa" id="ACON007550-PB"/>
    </source>
</evidence>
<dbReference type="SUPFAM" id="SSF51069">
    <property type="entry name" value="Carbonic anhydrase"/>
    <property type="match status" value="1"/>
</dbReference>
<dbReference type="GeneID" id="120948603"/>
<evidence type="ECO:0000256" key="5">
    <source>
        <dbReference type="ARBA" id="ARBA00023180"/>
    </source>
</evidence>